<keyword evidence="2" id="KW-1185">Reference proteome</keyword>
<proteinExistence type="predicted"/>
<dbReference type="OrthoDB" id="5736859at2"/>
<gene>
    <name evidence="1" type="ORF">AOC03_06290</name>
</gene>
<dbReference type="STRING" id="45610.AOC03_06290"/>
<accession>A0A0M3V8Y0</accession>
<dbReference type="SUPFAM" id="SSF55729">
    <property type="entry name" value="Acyl-CoA N-acyltransferases (Nat)"/>
    <property type="match status" value="1"/>
</dbReference>
<dbReference type="InterPro" id="IPR016181">
    <property type="entry name" value="Acyl_CoA_acyltransferase"/>
</dbReference>
<dbReference type="AlphaFoldDB" id="A0A0M3V8Y0"/>
<name>A0A0M3V8Y0_9GAMM</name>
<dbReference type="RefSeq" id="WP_062534285.1">
    <property type="nucleotide sequence ID" value="NZ_CP012678.1"/>
</dbReference>
<protein>
    <submittedName>
        <fullName evidence="1">Uncharacterized protein</fullName>
    </submittedName>
</protein>
<reference evidence="1 2" key="1">
    <citation type="submission" date="2015-09" db="EMBL/GenBank/DDBJ databases">
        <title>Complete genome of Psychrobacter urativorans R10.10B.</title>
        <authorList>
            <person name="See-Too W.S."/>
            <person name="Chan K.G."/>
        </authorList>
    </citation>
    <scope>NUCLEOTIDE SEQUENCE [LARGE SCALE GENOMIC DNA]</scope>
    <source>
        <strain evidence="1 2">R10.10B</strain>
    </source>
</reference>
<sequence>MPLEAIAINNLDAPLIQKPTREHELAERLQALYDADDNQPDGTEVLAIIAQGFKRGQWLYVGMFNDKPIAAVACFDDEQTDTKRLQYLTVHPENRNRGIEAKFIKQVYDIEVRKGVRQFAPVDSDIHRIMTDYGLLQVKA</sequence>
<organism evidence="1 2">
    <name type="scientific">Psychrobacter urativorans</name>
    <dbReference type="NCBI Taxonomy" id="45610"/>
    <lineage>
        <taxon>Bacteria</taxon>
        <taxon>Pseudomonadati</taxon>
        <taxon>Pseudomonadota</taxon>
        <taxon>Gammaproteobacteria</taxon>
        <taxon>Moraxellales</taxon>
        <taxon>Moraxellaceae</taxon>
        <taxon>Psychrobacter</taxon>
    </lineage>
</organism>
<evidence type="ECO:0000313" key="2">
    <source>
        <dbReference type="Proteomes" id="UP000059847"/>
    </source>
</evidence>
<dbReference type="Proteomes" id="UP000059847">
    <property type="component" value="Chromosome"/>
</dbReference>
<dbReference type="Gene3D" id="3.40.630.30">
    <property type="match status" value="1"/>
</dbReference>
<dbReference type="EMBL" id="CP012678">
    <property type="protein sequence ID" value="ALF59687.1"/>
    <property type="molecule type" value="Genomic_DNA"/>
</dbReference>
<dbReference type="KEGG" id="pur:AOC03_06290"/>
<evidence type="ECO:0000313" key="1">
    <source>
        <dbReference type="EMBL" id="ALF59687.1"/>
    </source>
</evidence>